<protein>
    <recommendedName>
        <fullName evidence="2">Extracellular mutant protein 11 C-terminal domain-containing protein</fullName>
    </recommendedName>
</protein>
<proteinExistence type="predicted"/>
<accession>A0A9P8PIR9</accession>
<evidence type="ECO:0000259" key="2">
    <source>
        <dbReference type="Pfam" id="PF15463"/>
    </source>
</evidence>
<dbReference type="Pfam" id="PF15463">
    <property type="entry name" value="ECM11"/>
    <property type="match status" value="1"/>
</dbReference>
<dbReference type="InterPro" id="IPR029178">
    <property type="entry name" value="Ecm11_C"/>
</dbReference>
<evidence type="ECO:0000256" key="1">
    <source>
        <dbReference type="SAM" id="MobiDB-lite"/>
    </source>
</evidence>
<feature type="region of interest" description="Disordered" evidence="1">
    <location>
        <begin position="96"/>
        <end position="132"/>
    </location>
</feature>
<gene>
    <name evidence="3" type="ORF">WICMUC_003896</name>
</gene>
<keyword evidence="4" id="KW-1185">Reference proteome</keyword>
<organism evidence="3 4">
    <name type="scientific">Wickerhamomyces mucosus</name>
    <dbReference type="NCBI Taxonomy" id="1378264"/>
    <lineage>
        <taxon>Eukaryota</taxon>
        <taxon>Fungi</taxon>
        <taxon>Dikarya</taxon>
        <taxon>Ascomycota</taxon>
        <taxon>Saccharomycotina</taxon>
        <taxon>Saccharomycetes</taxon>
        <taxon>Phaffomycetales</taxon>
        <taxon>Wickerhamomycetaceae</taxon>
        <taxon>Wickerhamomyces</taxon>
    </lineage>
</organism>
<evidence type="ECO:0000313" key="3">
    <source>
        <dbReference type="EMBL" id="KAH3673063.1"/>
    </source>
</evidence>
<dbReference type="AlphaFoldDB" id="A0A9P8PIR9"/>
<dbReference type="Proteomes" id="UP000769528">
    <property type="component" value="Unassembled WGS sequence"/>
</dbReference>
<reference evidence="3" key="2">
    <citation type="submission" date="2021-01" db="EMBL/GenBank/DDBJ databases">
        <authorList>
            <person name="Schikora-Tamarit M.A."/>
        </authorList>
    </citation>
    <scope>NUCLEOTIDE SEQUENCE</scope>
    <source>
        <strain evidence="3">CBS6341</strain>
    </source>
</reference>
<feature type="region of interest" description="Disordered" evidence="1">
    <location>
        <begin position="1"/>
        <end position="57"/>
    </location>
</feature>
<name>A0A9P8PIR9_9ASCO</name>
<feature type="compositionally biased region" description="Polar residues" evidence="1">
    <location>
        <begin position="28"/>
        <end position="57"/>
    </location>
</feature>
<dbReference type="OrthoDB" id="10597719at2759"/>
<sequence length="301" mass="34252">MHQSAKVKLEKDLSSAKKHVRIKAEPQIANNQPAEPYTATLNHFNKGSINKDPSTPSERIITSSDTIKNTNHNKIPSKFLLSTTNLELLDKNYEETTLEDTPTKKRSHSKENKTQFPTKKAKSTSTSVLNPPKQDIIMSNKQTNKSAVEKYTVQQPIDPIDCLPLENYHSSTPIQVKSSTVKKPPPPFNPIVESLIENGNDFINFDNVFNNIDDMVTKQQYLKSANLDFNDWISQGVKIIDKQHDLVKKIILIRSKANLKFGYIFKLINNYSLSLEDKDKELKGKMNKLQKLGEEIKSFIQ</sequence>
<evidence type="ECO:0000313" key="4">
    <source>
        <dbReference type="Proteomes" id="UP000769528"/>
    </source>
</evidence>
<reference evidence="3" key="1">
    <citation type="journal article" date="2021" name="Open Biol.">
        <title>Shared evolutionary footprints suggest mitochondrial oxidative damage underlies multiple complex I losses in fungi.</title>
        <authorList>
            <person name="Schikora-Tamarit M.A."/>
            <person name="Marcet-Houben M."/>
            <person name="Nosek J."/>
            <person name="Gabaldon T."/>
        </authorList>
    </citation>
    <scope>NUCLEOTIDE SEQUENCE</scope>
    <source>
        <strain evidence="3">CBS6341</strain>
    </source>
</reference>
<dbReference type="EMBL" id="JAEUBF010001057">
    <property type="protein sequence ID" value="KAH3673063.1"/>
    <property type="molecule type" value="Genomic_DNA"/>
</dbReference>
<feature type="domain" description="Extracellular mutant protein 11 C-terminal" evidence="2">
    <location>
        <begin position="205"/>
        <end position="296"/>
    </location>
</feature>
<comment type="caution">
    <text evidence="3">The sequence shown here is derived from an EMBL/GenBank/DDBJ whole genome shotgun (WGS) entry which is preliminary data.</text>
</comment>